<comment type="caution">
    <text evidence="2">The sequence shown here is derived from an EMBL/GenBank/DDBJ whole genome shotgun (WGS) entry which is preliminary data.</text>
</comment>
<proteinExistence type="predicted"/>
<gene>
    <name evidence="2" type="ORF">GPM918_LOCUS4222</name>
    <name evidence="3" type="ORF">OVA965_LOCUS37102</name>
    <name evidence="4" type="ORF">SRO942_LOCUS4222</name>
    <name evidence="5" type="ORF">TMI583_LOCUS38156</name>
</gene>
<dbReference type="AlphaFoldDB" id="A0A813TPK2"/>
<evidence type="ECO:0000313" key="4">
    <source>
        <dbReference type="EMBL" id="CAF3600681.1"/>
    </source>
</evidence>
<keyword evidence="6" id="KW-1185">Reference proteome</keyword>
<feature type="region of interest" description="Disordered" evidence="1">
    <location>
        <begin position="1"/>
        <end position="81"/>
    </location>
</feature>
<accession>A0A813TPK2</accession>
<dbReference type="EMBL" id="CAJNOQ010000560">
    <property type="protein sequence ID" value="CAF0814677.1"/>
    <property type="molecule type" value="Genomic_DNA"/>
</dbReference>
<evidence type="ECO:0000313" key="3">
    <source>
        <dbReference type="EMBL" id="CAF1504753.1"/>
    </source>
</evidence>
<feature type="compositionally biased region" description="Basic and acidic residues" evidence="1">
    <location>
        <begin position="52"/>
        <end position="64"/>
    </location>
</feature>
<dbReference type="Proteomes" id="UP000681722">
    <property type="component" value="Unassembled WGS sequence"/>
</dbReference>
<dbReference type="EMBL" id="CAJNOK010034513">
    <property type="protein sequence ID" value="CAF1504753.1"/>
    <property type="molecule type" value="Genomic_DNA"/>
</dbReference>
<sequence length="81" mass="8629">MSSSSGESGDRPQRKSSFGITIHHDGQNDQNSLIPSVSHLGPGGPGYTSTADDVKNKRLADDGQQHVSGKISEDDIKNRKP</sequence>
<evidence type="ECO:0000313" key="5">
    <source>
        <dbReference type="EMBL" id="CAF4293084.1"/>
    </source>
</evidence>
<dbReference type="Proteomes" id="UP000682733">
    <property type="component" value="Unassembled WGS sequence"/>
</dbReference>
<dbReference type="EMBL" id="CAJOBC010000560">
    <property type="protein sequence ID" value="CAF3600681.1"/>
    <property type="molecule type" value="Genomic_DNA"/>
</dbReference>
<reference evidence="2" key="1">
    <citation type="submission" date="2021-02" db="EMBL/GenBank/DDBJ databases">
        <authorList>
            <person name="Nowell W R."/>
        </authorList>
    </citation>
    <scope>NUCLEOTIDE SEQUENCE</scope>
</reference>
<dbReference type="Proteomes" id="UP000663829">
    <property type="component" value="Unassembled WGS sequence"/>
</dbReference>
<name>A0A813TPK2_9BILA</name>
<dbReference type="EMBL" id="CAJOBA010056549">
    <property type="protein sequence ID" value="CAF4293084.1"/>
    <property type="molecule type" value="Genomic_DNA"/>
</dbReference>
<dbReference type="Proteomes" id="UP000677228">
    <property type="component" value="Unassembled WGS sequence"/>
</dbReference>
<feature type="compositionally biased region" description="Basic and acidic residues" evidence="1">
    <location>
        <begin position="71"/>
        <end position="81"/>
    </location>
</feature>
<evidence type="ECO:0000313" key="2">
    <source>
        <dbReference type="EMBL" id="CAF0814677.1"/>
    </source>
</evidence>
<dbReference type="OrthoDB" id="10028547at2759"/>
<evidence type="ECO:0000256" key="1">
    <source>
        <dbReference type="SAM" id="MobiDB-lite"/>
    </source>
</evidence>
<evidence type="ECO:0000313" key="6">
    <source>
        <dbReference type="Proteomes" id="UP000663829"/>
    </source>
</evidence>
<protein>
    <submittedName>
        <fullName evidence="2">Uncharacterized protein</fullName>
    </submittedName>
</protein>
<organism evidence="2 6">
    <name type="scientific">Didymodactylos carnosus</name>
    <dbReference type="NCBI Taxonomy" id="1234261"/>
    <lineage>
        <taxon>Eukaryota</taxon>
        <taxon>Metazoa</taxon>
        <taxon>Spiralia</taxon>
        <taxon>Gnathifera</taxon>
        <taxon>Rotifera</taxon>
        <taxon>Eurotatoria</taxon>
        <taxon>Bdelloidea</taxon>
        <taxon>Philodinida</taxon>
        <taxon>Philodinidae</taxon>
        <taxon>Didymodactylos</taxon>
    </lineage>
</organism>